<proteinExistence type="inferred from homology"/>
<dbReference type="InterPro" id="IPR020476">
    <property type="entry name" value="Nudix_hydrolase"/>
</dbReference>
<dbReference type="Gene3D" id="3.90.79.10">
    <property type="entry name" value="Nucleoside Triphosphate Pyrophosphohydrolase"/>
    <property type="match status" value="1"/>
</dbReference>
<reference evidence="5 7" key="1">
    <citation type="submission" date="2017-06" db="EMBL/GenBank/DDBJ databases">
        <title>Genome Sequencing of the methanotroph Methylovulum psychrotolerants str. HV10-M2 isolated from a high-altitude environment.</title>
        <authorList>
            <person name="Mateos-Rivera A."/>
        </authorList>
    </citation>
    <scope>NUCLEOTIDE SEQUENCE [LARGE SCALE GENOMIC DNA]</scope>
    <source>
        <strain evidence="5 7">HV10_M2</strain>
    </source>
</reference>
<dbReference type="Proteomes" id="UP000197019">
    <property type="component" value="Chromosome"/>
</dbReference>
<evidence type="ECO:0000313" key="8">
    <source>
        <dbReference type="Proteomes" id="UP000237423"/>
    </source>
</evidence>
<dbReference type="InterPro" id="IPR015797">
    <property type="entry name" value="NUDIX_hydrolase-like_dom_sf"/>
</dbReference>
<evidence type="ECO:0000256" key="3">
    <source>
        <dbReference type="RuleBase" id="RU003476"/>
    </source>
</evidence>
<comment type="similarity">
    <text evidence="3">Belongs to the Nudix hydrolase family.</text>
</comment>
<dbReference type="InterPro" id="IPR020084">
    <property type="entry name" value="NUDIX_hydrolase_CS"/>
</dbReference>
<dbReference type="RefSeq" id="WP_088621462.1">
    <property type="nucleotide sequence ID" value="NZ_CP022129.1"/>
</dbReference>
<dbReference type="PRINTS" id="PR00502">
    <property type="entry name" value="NUDIXFAMILY"/>
</dbReference>
<organism evidence="5 7">
    <name type="scientific">Methylovulum psychrotolerans</name>
    <dbReference type="NCBI Taxonomy" id="1704499"/>
    <lineage>
        <taxon>Bacteria</taxon>
        <taxon>Pseudomonadati</taxon>
        <taxon>Pseudomonadota</taxon>
        <taxon>Gammaproteobacteria</taxon>
        <taxon>Methylococcales</taxon>
        <taxon>Methylococcaceae</taxon>
        <taxon>Methylovulum</taxon>
    </lineage>
</organism>
<dbReference type="GO" id="GO:0016787">
    <property type="term" value="F:hydrolase activity"/>
    <property type="evidence" value="ECO:0007669"/>
    <property type="project" value="UniProtKB-KW"/>
</dbReference>
<sequence length="165" mass="17515">MHTTDLQALPMPAIGVGAIVFNGGHVLMIQRGQPPAHGLWSIPGGKQEPGEGLAEACCREVAEETGLAVTVQQLVAVAERRLEGFHYVILDFLAVLADPAVAEPQAYSDALQARWVALSDLADYPMVEGLAVIITRSYKLYRNGGAAGLIAALPPYSDFILPAQP</sequence>
<evidence type="ECO:0000259" key="4">
    <source>
        <dbReference type="PROSITE" id="PS51462"/>
    </source>
</evidence>
<dbReference type="Pfam" id="PF00293">
    <property type="entry name" value="NUDIX"/>
    <property type="match status" value="1"/>
</dbReference>
<dbReference type="AlphaFoldDB" id="A0A1Z4C507"/>
<keyword evidence="2 3" id="KW-0378">Hydrolase</keyword>
<evidence type="ECO:0000256" key="1">
    <source>
        <dbReference type="ARBA" id="ARBA00001946"/>
    </source>
</evidence>
<feature type="domain" description="Nudix hydrolase" evidence="4">
    <location>
        <begin position="11"/>
        <end position="139"/>
    </location>
</feature>
<accession>A0A1Z4C507</accession>
<evidence type="ECO:0000313" key="7">
    <source>
        <dbReference type="Proteomes" id="UP000197019"/>
    </source>
</evidence>
<gene>
    <name evidence="6" type="ORF">AADEFJLK_01080</name>
    <name evidence="5" type="ORF">CEK71_01640</name>
</gene>
<evidence type="ECO:0000313" key="5">
    <source>
        <dbReference type="EMBL" id="ASF48600.1"/>
    </source>
</evidence>
<dbReference type="PROSITE" id="PS00893">
    <property type="entry name" value="NUDIX_BOX"/>
    <property type="match status" value="1"/>
</dbReference>
<dbReference type="CDD" id="cd04673">
    <property type="entry name" value="NUDIX_ADPRase"/>
    <property type="match status" value="1"/>
</dbReference>
<dbReference type="Proteomes" id="UP000237423">
    <property type="component" value="Unassembled WGS sequence"/>
</dbReference>
<dbReference type="PROSITE" id="PS51462">
    <property type="entry name" value="NUDIX"/>
    <property type="match status" value="1"/>
</dbReference>
<dbReference type="PANTHER" id="PTHR43736:SF1">
    <property type="entry name" value="DIHYDRONEOPTERIN TRIPHOSPHATE DIPHOSPHATASE"/>
    <property type="match status" value="1"/>
</dbReference>
<dbReference type="OrthoDB" id="542521at2"/>
<dbReference type="PANTHER" id="PTHR43736">
    <property type="entry name" value="ADP-RIBOSE PYROPHOSPHATASE"/>
    <property type="match status" value="1"/>
</dbReference>
<dbReference type="EMBL" id="CP022129">
    <property type="protein sequence ID" value="ASF48600.1"/>
    <property type="molecule type" value="Genomic_DNA"/>
</dbReference>
<protein>
    <submittedName>
        <fullName evidence="5">ADP-ribose pyrophosphatase</fullName>
    </submittedName>
    <submittedName>
        <fullName evidence="6">NUDIX domain-containing protein</fullName>
    </submittedName>
</protein>
<reference evidence="6 8" key="2">
    <citation type="submission" date="2017-11" db="EMBL/GenBank/DDBJ databases">
        <title>Draft Genome Sequence of Methylobacter psychrotolerans Sph1T, an Obligate Methanotroph from Low-Temperature Environments.</title>
        <authorList>
            <person name="Oshkin I.Y."/>
            <person name="Miroshnikov K."/>
            <person name="Belova S.E."/>
            <person name="Korzhenkov A."/>
            <person name="Toshchakov S.V."/>
            <person name="Dedysh S.N."/>
        </authorList>
    </citation>
    <scope>NUCLEOTIDE SEQUENCE [LARGE SCALE GENOMIC DNA]</scope>
    <source>
        <strain evidence="6 8">Sph1</strain>
    </source>
</reference>
<dbReference type="SUPFAM" id="SSF55811">
    <property type="entry name" value="Nudix"/>
    <property type="match status" value="1"/>
</dbReference>
<comment type="cofactor">
    <cofactor evidence="1">
        <name>Mg(2+)</name>
        <dbReference type="ChEBI" id="CHEBI:18420"/>
    </cofactor>
</comment>
<dbReference type="KEGG" id="mpsy:CEK71_01640"/>
<evidence type="ECO:0000256" key="2">
    <source>
        <dbReference type="ARBA" id="ARBA00022801"/>
    </source>
</evidence>
<name>A0A1Z4C507_9GAMM</name>
<dbReference type="InterPro" id="IPR000086">
    <property type="entry name" value="NUDIX_hydrolase_dom"/>
</dbReference>
<evidence type="ECO:0000313" key="6">
    <source>
        <dbReference type="EMBL" id="POZ54037.1"/>
    </source>
</evidence>
<keyword evidence="7" id="KW-1185">Reference proteome</keyword>
<dbReference type="EMBL" id="PGFZ01000001">
    <property type="protein sequence ID" value="POZ54037.1"/>
    <property type="molecule type" value="Genomic_DNA"/>
</dbReference>